<organism evidence="1 2">
    <name type="scientific">Chelatococcus reniformis</name>
    <dbReference type="NCBI Taxonomy" id="1494448"/>
    <lineage>
        <taxon>Bacteria</taxon>
        <taxon>Pseudomonadati</taxon>
        <taxon>Pseudomonadota</taxon>
        <taxon>Alphaproteobacteria</taxon>
        <taxon>Hyphomicrobiales</taxon>
        <taxon>Chelatococcaceae</taxon>
        <taxon>Chelatococcus</taxon>
    </lineage>
</organism>
<name>A0A916UTK1_9HYPH</name>
<sequence>MTNDATHLPSEGYLSALRWLVDAGGEKATSDIPHERLEPLLQLSRRMDSGQFVRVRLGSRFRSVVCITSAGRQLALRQGPDRRGR</sequence>
<protein>
    <submittedName>
        <fullName evidence="1">Uncharacterized protein</fullName>
    </submittedName>
</protein>
<dbReference type="RefSeq" id="WP_188612107.1">
    <property type="nucleotide sequence ID" value="NZ_BMGG01000010.1"/>
</dbReference>
<reference evidence="1" key="1">
    <citation type="journal article" date="2014" name="Int. J. Syst. Evol. Microbiol.">
        <title>Complete genome sequence of Corynebacterium casei LMG S-19264T (=DSM 44701T), isolated from a smear-ripened cheese.</title>
        <authorList>
            <consortium name="US DOE Joint Genome Institute (JGI-PGF)"/>
            <person name="Walter F."/>
            <person name="Albersmeier A."/>
            <person name="Kalinowski J."/>
            <person name="Ruckert C."/>
        </authorList>
    </citation>
    <scope>NUCLEOTIDE SEQUENCE</scope>
    <source>
        <strain evidence="1">CGMCC 1.12919</strain>
    </source>
</reference>
<dbReference type="AlphaFoldDB" id="A0A916UTK1"/>
<reference evidence="1" key="2">
    <citation type="submission" date="2020-09" db="EMBL/GenBank/DDBJ databases">
        <authorList>
            <person name="Sun Q."/>
            <person name="Zhou Y."/>
        </authorList>
    </citation>
    <scope>NUCLEOTIDE SEQUENCE</scope>
    <source>
        <strain evidence="1">CGMCC 1.12919</strain>
    </source>
</reference>
<dbReference type="Proteomes" id="UP000637002">
    <property type="component" value="Unassembled WGS sequence"/>
</dbReference>
<keyword evidence="2" id="KW-1185">Reference proteome</keyword>
<evidence type="ECO:0000313" key="1">
    <source>
        <dbReference type="EMBL" id="GGC87814.1"/>
    </source>
</evidence>
<proteinExistence type="predicted"/>
<accession>A0A916UTK1</accession>
<comment type="caution">
    <text evidence="1">The sequence shown here is derived from an EMBL/GenBank/DDBJ whole genome shotgun (WGS) entry which is preliminary data.</text>
</comment>
<evidence type="ECO:0000313" key="2">
    <source>
        <dbReference type="Proteomes" id="UP000637002"/>
    </source>
</evidence>
<gene>
    <name evidence="1" type="ORF">GCM10010994_52250</name>
</gene>
<dbReference type="EMBL" id="BMGG01000010">
    <property type="protein sequence ID" value="GGC87814.1"/>
    <property type="molecule type" value="Genomic_DNA"/>
</dbReference>